<organism evidence="3 4">
    <name type="scientific">Candidatus Thiodiazotropha endoloripes</name>
    <dbReference type="NCBI Taxonomy" id="1818881"/>
    <lineage>
        <taxon>Bacteria</taxon>
        <taxon>Pseudomonadati</taxon>
        <taxon>Pseudomonadota</taxon>
        <taxon>Gammaproteobacteria</taxon>
        <taxon>Chromatiales</taxon>
        <taxon>Sedimenticolaceae</taxon>
        <taxon>Candidatus Thiodiazotropha</taxon>
    </lineage>
</organism>
<evidence type="ECO:0000256" key="2">
    <source>
        <dbReference type="SAM" id="MobiDB-lite"/>
    </source>
</evidence>
<proteinExistence type="predicted"/>
<name>A0A1E2UMQ9_9GAMM</name>
<reference evidence="3 4" key="1">
    <citation type="submission" date="2016-03" db="EMBL/GenBank/DDBJ databases">
        <title>Chemosynthetic sulphur-oxidizing symbionts of marine invertebrate animals are capable of nitrogen fixation.</title>
        <authorList>
            <person name="Petersen J.M."/>
            <person name="Kemper A."/>
            <person name="Gruber-Vodicka H."/>
            <person name="Cardini U."/>
            <person name="Geest Mvander."/>
            <person name="Kleiner M."/>
            <person name="Bulgheresi S."/>
            <person name="Fussmann M."/>
            <person name="Herbold C."/>
            <person name="Seah B.K.B."/>
            <person name="Antony C.Paul."/>
            <person name="Liu D."/>
            <person name="Belitz A."/>
            <person name="Weber M."/>
        </authorList>
    </citation>
    <scope>NUCLEOTIDE SEQUENCE [LARGE SCALE GENOMIC DNA]</scope>
    <source>
        <strain evidence="3">G_D</strain>
    </source>
</reference>
<dbReference type="Proteomes" id="UP000094849">
    <property type="component" value="Unassembled WGS sequence"/>
</dbReference>
<gene>
    <name evidence="3" type="ORF">A3196_03875</name>
</gene>
<feature type="region of interest" description="Disordered" evidence="2">
    <location>
        <begin position="69"/>
        <end position="100"/>
    </location>
</feature>
<feature type="coiled-coil region" evidence="1">
    <location>
        <begin position="1"/>
        <end position="45"/>
    </location>
</feature>
<accession>A0A1E2UMQ9</accession>
<dbReference type="OrthoDB" id="9963962at2"/>
<dbReference type="AlphaFoldDB" id="A0A1E2UMQ9"/>
<evidence type="ECO:0000313" key="3">
    <source>
        <dbReference type="EMBL" id="ODB95969.1"/>
    </source>
</evidence>
<keyword evidence="4" id="KW-1185">Reference proteome</keyword>
<comment type="caution">
    <text evidence="3">The sequence shown here is derived from an EMBL/GenBank/DDBJ whole genome shotgun (WGS) entry which is preliminary data.</text>
</comment>
<dbReference type="RefSeq" id="WP_069015267.1">
    <property type="nucleotide sequence ID" value="NZ_LVJW01000006.1"/>
</dbReference>
<evidence type="ECO:0000313" key="4">
    <source>
        <dbReference type="Proteomes" id="UP000094849"/>
    </source>
</evidence>
<feature type="compositionally biased region" description="Basic residues" evidence="2">
    <location>
        <begin position="84"/>
        <end position="96"/>
    </location>
</feature>
<sequence length="151" mass="17044">MPNIQKQIDSLKAEITRLEKEQQKAEQQQKALREVSAKISSLLKESGISFESYLTHHIKRVSRIVGKLEAKNSTKSAAQAGKSSKTRNPKKLRRTSKPTITIKIPAGRYGKLPNQPETVFEVKEKGPRPKVLKAYAEEVGLETFLDQCRMN</sequence>
<evidence type="ECO:0000256" key="1">
    <source>
        <dbReference type="SAM" id="Coils"/>
    </source>
</evidence>
<keyword evidence="1" id="KW-0175">Coiled coil</keyword>
<protein>
    <submittedName>
        <fullName evidence="3">Uncharacterized protein</fullName>
    </submittedName>
</protein>
<feature type="compositionally biased region" description="Polar residues" evidence="2">
    <location>
        <begin position="73"/>
        <end position="83"/>
    </location>
</feature>
<dbReference type="EMBL" id="LVJZ01000003">
    <property type="protein sequence ID" value="ODB95969.1"/>
    <property type="molecule type" value="Genomic_DNA"/>
</dbReference>